<evidence type="ECO:0000313" key="2">
    <source>
        <dbReference type="EMBL" id="CAD8530067.1"/>
    </source>
</evidence>
<sequence>MLDVLSANVASVARLLPRQNDPERRTAVRHLVQRVLSPVLEHVAACAEQQEQLVVSLTSGWDAPRGPSPYEPLLRFKRFLCVRDDVVAVYLAMLGEELTRLEEAPAELIDRPLVAALSLIMYALLTFCEAMARVGGQLEQVAATHPIMEIAALGVAARREAGVSVQPKASSTATGDKDVELHSVG</sequence>
<protein>
    <submittedName>
        <fullName evidence="2">Uncharacterized protein</fullName>
    </submittedName>
</protein>
<reference evidence="2" key="1">
    <citation type="submission" date="2021-01" db="EMBL/GenBank/DDBJ databases">
        <authorList>
            <person name="Corre E."/>
            <person name="Pelletier E."/>
            <person name="Niang G."/>
            <person name="Scheremetjew M."/>
            <person name="Finn R."/>
            <person name="Kale V."/>
            <person name="Holt S."/>
            <person name="Cochrane G."/>
            <person name="Meng A."/>
            <person name="Brown T."/>
            <person name="Cohen L."/>
        </authorList>
    </citation>
    <scope>NUCLEOTIDE SEQUENCE</scope>
    <source>
        <strain evidence="2">RCC1130</strain>
    </source>
</reference>
<proteinExistence type="predicted"/>
<name>A0A7S0NRF7_9EUKA</name>
<accession>A0A7S0NRF7</accession>
<feature type="compositionally biased region" description="Basic and acidic residues" evidence="1">
    <location>
        <begin position="175"/>
        <end position="185"/>
    </location>
</feature>
<dbReference type="AlphaFoldDB" id="A0A7S0NRF7"/>
<evidence type="ECO:0000256" key="1">
    <source>
        <dbReference type="SAM" id="MobiDB-lite"/>
    </source>
</evidence>
<organism evidence="2">
    <name type="scientific">Calcidiscus leptoporus</name>
    <dbReference type="NCBI Taxonomy" id="127549"/>
    <lineage>
        <taxon>Eukaryota</taxon>
        <taxon>Haptista</taxon>
        <taxon>Haptophyta</taxon>
        <taxon>Prymnesiophyceae</taxon>
        <taxon>Coccolithales</taxon>
        <taxon>Calcidiscaceae</taxon>
        <taxon>Calcidiscus</taxon>
    </lineage>
</organism>
<dbReference type="EMBL" id="HBER01010705">
    <property type="protein sequence ID" value="CAD8530067.1"/>
    <property type="molecule type" value="Transcribed_RNA"/>
</dbReference>
<feature type="region of interest" description="Disordered" evidence="1">
    <location>
        <begin position="166"/>
        <end position="185"/>
    </location>
</feature>
<gene>
    <name evidence="2" type="ORF">CLEP1334_LOCUS5319</name>
</gene>